<reference evidence="2" key="1">
    <citation type="submission" date="2019-05" db="EMBL/GenBank/DDBJ databases">
        <title>Annotation for the trematode Paragonimus heterotremus.</title>
        <authorList>
            <person name="Choi Y.-J."/>
        </authorList>
    </citation>
    <scope>NUCLEOTIDE SEQUENCE</scope>
    <source>
        <strain evidence="2">LC</strain>
    </source>
</reference>
<dbReference type="GO" id="GO:0005634">
    <property type="term" value="C:nucleus"/>
    <property type="evidence" value="ECO:0007669"/>
    <property type="project" value="InterPro"/>
</dbReference>
<sequence length="243" mass="27675">MAIHRFEVGQKLLCFEPDSSKAKVIYLAKILKHVNKKSDVPYYAVHFQGWKCKWDREVPEHLLLENTEFNRMLKRRIDDIAHNVRCRLKRKQRIDQALELAAMSGESINWDKIPGSQRHDRGRVRTCSQQTATVTSLSNPLPTKVDNMRSEEFEAVSLDEEDPVQSQYENLQVHHLFTAPVELSGILRSVLNSHGLGTTPSGSGSWCSVLQLLQSYVDGFPYAHSVAVLGQLQGGYFMFVLCF</sequence>
<accession>A0A8J4WDF6</accession>
<dbReference type="Pfam" id="PF22732">
    <property type="entry name" value="MSL3_chromo-like"/>
    <property type="match status" value="1"/>
</dbReference>
<evidence type="ECO:0000313" key="2">
    <source>
        <dbReference type="EMBL" id="KAF5395393.1"/>
    </source>
</evidence>
<dbReference type="SUPFAM" id="SSF54160">
    <property type="entry name" value="Chromo domain-like"/>
    <property type="match status" value="1"/>
</dbReference>
<dbReference type="InterPro" id="IPR053820">
    <property type="entry name" value="MSL3_chromo-like"/>
</dbReference>
<dbReference type="InterPro" id="IPR016197">
    <property type="entry name" value="Chromo-like_dom_sf"/>
</dbReference>
<dbReference type="GO" id="GO:0006355">
    <property type="term" value="P:regulation of DNA-templated transcription"/>
    <property type="evidence" value="ECO:0007669"/>
    <property type="project" value="InterPro"/>
</dbReference>
<feature type="domain" description="MSL3 chromodomain-like" evidence="1">
    <location>
        <begin position="6"/>
        <end position="78"/>
    </location>
</feature>
<dbReference type="PANTHER" id="PTHR10880:SF15">
    <property type="entry name" value="MSL COMPLEX SUBUNIT 3"/>
    <property type="match status" value="1"/>
</dbReference>
<name>A0A8J4WDF6_9TREM</name>
<dbReference type="OrthoDB" id="10044771at2759"/>
<comment type="caution">
    <text evidence="2">The sequence shown here is derived from an EMBL/GenBank/DDBJ whole genome shotgun (WGS) entry which is preliminary data.</text>
</comment>
<proteinExistence type="predicted"/>
<dbReference type="InterPro" id="IPR008676">
    <property type="entry name" value="MRG"/>
</dbReference>
<dbReference type="EMBL" id="LUCH01013839">
    <property type="protein sequence ID" value="KAF5395393.1"/>
    <property type="molecule type" value="Genomic_DNA"/>
</dbReference>
<evidence type="ECO:0000259" key="1">
    <source>
        <dbReference type="Pfam" id="PF22732"/>
    </source>
</evidence>
<dbReference type="AlphaFoldDB" id="A0A8J4WDF6"/>
<keyword evidence="3" id="KW-1185">Reference proteome</keyword>
<dbReference type="GO" id="GO:0072487">
    <property type="term" value="C:MSL complex"/>
    <property type="evidence" value="ECO:0007669"/>
    <property type="project" value="TreeGrafter"/>
</dbReference>
<organism evidence="2 3">
    <name type="scientific">Paragonimus heterotremus</name>
    <dbReference type="NCBI Taxonomy" id="100268"/>
    <lineage>
        <taxon>Eukaryota</taxon>
        <taxon>Metazoa</taxon>
        <taxon>Spiralia</taxon>
        <taxon>Lophotrochozoa</taxon>
        <taxon>Platyhelminthes</taxon>
        <taxon>Trematoda</taxon>
        <taxon>Digenea</taxon>
        <taxon>Plagiorchiida</taxon>
        <taxon>Troglotremata</taxon>
        <taxon>Troglotrematidae</taxon>
        <taxon>Paragonimus</taxon>
    </lineage>
</organism>
<evidence type="ECO:0000313" key="3">
    <source>
        <dbReference type="Proteomes" id="UP000748531"/>
    </source>
</evidence>
<gene>
    <name evidence="2" type="ORF">PHET_12290</name>
</gene>
<dbReference type="GO" id="GO:0006325">
    <property type="term" value="P:chromatin organization"/>
    <property type="evidence" value="ECO:0007669"/>
    <property type="project" value="InterPro"/>
</dbReference>
<protein>
    <recommendedName>
        <fullName evidence="1">MSL3 chromodomain-like domain-containing protein</fullName>
    </recommendedName>
</protein>
<dbReference type="Gene3D" id="2.30.30.140">
    <property type="match status" value="1"/>
</dbReference>
<dbReference type="Proteomes" id="UP000748531">
    <property type="component" value="Unassembled WGS sequence"/>
</dbReference>
<dbReference type="PANTHER" id="PTHR10880">
    <property type="entry name" value="MORTALITY FACTOR 4-LIKE PROTEIN"/>
    <property type="match status" value="1"/>
</dbReference>
<dbReference type="GO" id="GO:0035267">
    <property type="term" value="C:NuA4 histone acetyltransferase complex"/>
    <property type="evidence" value="ECO:0007669"/>
    <property type="project" value="TreeGrafter"/>
</dbReference>